<dbReference type="InterPro" id="IPR007936">
    <property type="entry name" value="VapE-like_dom"/>
</dbReference>
<dbReference type="Proteomes" id="UP000260983">
    <property type="component" value="Unassembled WGS sequence"/>
</dbReference>
<evidence type="ECO:0000259" key="1">
    <source>
        <dbReference type="Pfam" id="PF05272"/>
    </source>
</evidence>
<sequence>MKTKIMQFIASLLENWRDEKQLPKDRPEIIPVQSTPVIEQQTKPASGVLAKPAPVSLTEHVNTFLQSTYDFRYNLLTEETEYRPAGKVGEGFSPVGKRELNTFCLEAHAQGIACWDKDISRYLYSTCVPGYHPFHLYMDELPAWDGIDRLEALARRVSPDPLWLKDFHIWLLALTAQWLGMTGKHANSVAPVLVSAKQGFLKSTFCKCLMPDCLSRYYSDEVELTSKGNVTRKMSEMGLLNLDEFDKYSASKMPLLKNLMQMADLNLCKAYQRNYRNLPRIASFIGTSNRFDLLSDPTGSRRFLCIEVKDKIDCAHIEHKQIYAQLKQELLAGGRYWFTAEEECELQEHNRAFQRCNLMEELLRSCFRPSTAEDQNEVVLHLSAADIFKALKKQNPAAMRGINPNAFAQLLAPLGFPRLRSRYGNYYSVVSLSTPPSTR</sequence>
<accession>A0A3E5B966</accession>
<feature type="domain" description="DUF3874" evidence="2">
    <location>
        <begin position="358"/>
        <end position="429"/>
    </location>
</feature>
<keyword evidence="3" id="KW-0347">Helicase</keyword>
<dbReference type="AlphaFoldDB" id="A0A3E5B966"/>
<dbReference type="GO" id="GO:0004386">
    <property type="term" value="F:helicase activity"/>
    <property type="evidence" value="ECO:0007669"/>
    <property type="project" value="UniProtKB-KW"/>
</dbReference>
<evidence type="ECO:0000313" key="4">
    <source>
        <dbReference type="Proteomes" id="UP000260983"/>
    </source>
</evidence>
<dbReference type="PANTHER" id="PTHR34985">
    <property type="entry name" value="SLR0554 PROTEIN"/>
    <property type="match status" value="1"/>
</dbReference>
<protein>
    <submittedName>
        <fullName evidence="3">Helicase</fullName>
    </submittedName>
</protein>
<keyword evidence="3" id="KW-0378">Hydrolase</keyword>
<dbReference type="Pfam" id="PF05272">
    <property type="entry name" value="VapE-like_dom"/>
    <property type="match status" value="1"/>
</dbReference>
<dbReference type="Pfam" id="PF12990">
    <property type="entry name" value="DUF3874"/>
    <property type="match status" value="1"/>
</dbReference>
<proteinExistence type="predicted"/>
<dbReference type="RefSeq" id="WP_117724593.1">
    <property type="nucleotide sequence ID" value="NZ_QSUL01000009.1"/>
</dbReference>
<name>A0A3E5B966_9BACE</name>
<dbReference type="InterPro" id="IPR024450">
    <property type="entry name" value="DUF3874"/>
</dbReference>
<reference evidence="3 4" key="1">
    <citation type="submission" date="2018-08" db="EMBL/GenBank/DDBJ databases">
        <title>A genome reference for cultivated species of the human gut microbiota.</title>
        <authorList>
            <person name="Zou Y."/>
            <person name="Xue W."/>
            <person name="Luo G."/>
        </authorList>
    </citation>
    <scope>NUCLEOTIDE SEQUENCE [LARGE SCALE GENOMIC DNA]</scope>
    <source>
        <strain evidence="3 4">OM05-15BH</strain>
    </source>
</reference>
<feature type="domain" description="Virulence-associated protein E-like" evidence="1">
    <location>
        <begin position="140"/>
        <end position="354"/>
    </location>
</feature>
<dbReference type="EMBL" id="QSUL01000009">
    <property type="protein sequence ID" value="RGN34148.1"/>
    <property type="molecule type" value="Genomic_DNA"/>
</dbReference>
<evidence type="ECO:0000259" key="2">
    <source>
        <dbReference type="Pfam" id="PF12990"/>
    </source>
</evidence>
<comment type="caution">
    <text evidence="3">The sequence shown here is derived from an EMBL/GenBank/DDBJ whole genome shotgun (WGS) entry which is preliminary data.</text>
</comment>
<keyword evidence="3" id="KW-0067">ATP-binding</keyword>
<dbReference type="PANTHER" id="PTHR34985:SF1">
    <property type="entry name" value="SLR0554 PROTEIN"/>
    <property type="match status" value="1"/>
</dbReference>
<evidence type="ECO:0000313" key="3">
    <source>
        <dbReference type="EMBL" id="RGN34148.1"/>
    </source>
</evidence>
<keyword evidence="3" id="KW-0547">Nucleotide-binding</keyword>
<gene>
    <name evidence="3" type="ORF">DXB65_13665</name>
</gene>
<organism evidence="3 4">
    <name type="scientific">Bacteroides oleiciplenus</name>
    <dbReference type="NCBI Taxonomy" id="626931"/>
    <lineage>
        <taxon>Bacteria</taxon>
        <taxon>Pseudomonadati</taxon>
        <taxon>Bacteroidota</taxon>
        <taxon>Bacteroidia</taxon>
        <taxon>Bacteroidales</taxon>
        <taxon>Bacteroidaceae</taxon>
        <taxon>Bacteroides</taxon>
    </lineage>
</organism>